<sequence>MRRSSRFSQGYDQSSVMDPKSHTIIVISHREARLCLLIRQVLILIFEVSPLSGQRNLPGGFTATWRHHEIMDEKQQDK</sequence>
<dbReference type="EMBL" id="BGPR01000606">
    <property type="protein sequence ID" value="GBM28219.1"/>
    <property type="molecule type" value="Genomic_DNA"/>
</dbReference>
<name>A0A4Y2EJ05_ARAVE</name>
<organism evidence="1 2">
    <name type="scientific">Araneus ventricosus</name>
    <name type="common">Orbweaver spider</name>
    <name type="synonym">Epeira ventricosa</name>
    <dbReference type="NCBI Taxonomy" id="182803"/>
    <lineage>
        <taxon>Eukaryota</taxon>
        <taxon>Metazoa</taxon>
        <taxon>Ecdysozoa</taxon>
        <taxon>Arthropoda</taxon>
        <taxon>Chelicerata</taxon>
        <taxon>Arachnida</taxon>
        <taxon>Araneae</taxon>
        <taxon>Araneomorphae</taxon>
        <taxon>Entelegynae</taxon>
        <taxon>Araneoidea</taxon>
        <taxon>Araneidae</taxon>
        <taxon>Araneus</taxon>
    </lineage>
</organism>
<dbReference type="AlphaFoldDB" id="A0A4Y2EJ05"/>
<dbReference type="Proteomes" id="UP000499080">
    <property type="component" value="Unassembled WGS sequence"/>
</dbReference>
<evidence type="ECO:0000313" key="1">
    <source>
        <dbReference type="EMBL" id="GBM28219.1"/>
    </source>
</evidence>
<proteinExistence type="predicted"/>
<protein>
    <submittedName>
        <fullName evidence="1">Uncharacterized protein</fullName>
    </submittedName>
</protein>
<accession>A0A4Y2EJ05</accession>
<gene>
    <name evidence="1" type="ORF">AVEN_181295_1</name>
</gene>
<evidence type="ECO:0000313" key="2">
    <source>
        <dbReference type="Proteomes" id="UP000499080"/>
    </source>
</evidence>
<comment type="caution">
    <text evidence="1">The sequence shown here is derived from an EMBL/GenBank/DDBJ whole genome shotgun (WGS) entry which is preliminary data.</text>
</comment>
<reference evidence="1 2" key="1">
    <citation type="journal article" date="2019" name="Sci. Rep.">
        <title>Orb-weaving spider Araneus ventricosus genome elucidates the spidroin gene catalogue.</title>
        <authorList>
            <person name="Kono N."/>
            <person name="Nakamura H."/>
            <person name="Ohtoshi R."/>
            <person name="Moran D.A.P."/>
            <person name="Shinohara A."/>
            <person name="Yoshida Y."/>
            <person name="Fujiwara M."/>
            <person name="Mori M."/>
            <person name="Tomita M."/>
            <person name="Arakawa K."/>
        </authorList>
    </citation>
    <scope>NUCLEOTIDE SEQUENCE [LARGE SCALE GENOMIC DNA]</scope>
</reference>
<keyword evidence="2" id="KW-1185">Reference proteome</keyword>